<dbReference type="InterPro" id="IPR037185">
    <property type="entry name" value="EmrE-like"/>
</dbReference>
<feature type="transmembrane region" description="Helical" evidence="5">
    <location>
        <begin position="312"/>
        <end position="331"/>
    </location>
</feature>
<dbReference type="Gene3D" id="1.10.3730.20">
    <property type="match status" value="1"/>
</dbReference>
<dbReference type="VEuPathDB" id="AmoebaDB:NfTy_038930"/>
<dbReference type="SUPFAM" id="SSF103481">
    <property type="entry name" value="Multidrug resistance efflux transporter EmrE"/>
    <property type="match status" value="1"/>
</dbReference>
<feature type="transmembrane region" description="Helical" evidence="5">
    <location>
        <begin position="214"/>
        <end position="232"/>
    </location>
</feature>
<dbReference type="OrthoDB" id="417037at2759"/>
<reference evidence="7 8" key="1">
    <citation type="journal article" date="2019" name="Sci. Rep.">
        <title>Nanopore sequencing improves the draft genome of the human pathogenic amoeba Naegleria fowleri.</title>
        <authorList>
            <person name="Liechti N."/>
            <person name="Schurch N."/>
            <person name="Bruggmann R."/>
            <person name="Wittwer M."/>
        </authorList>
    </citation>
    <scope>NUCLEOTIDE SEQUENCE [LARGE SCALE GENOMIC DNA]</scope>
    <source>
        <strain evidence="7 8">ATCC 30894</strain>
    </source>
</reference>
<dbReference type="GO" id="GO:0016020">
    <property type="term" value="C:membrane"/>
    <property type="evidence" value="ECO:0007669"/>
    <property type="project" value="UniProtKB-SubCell"/>
</dbReference>
<name>A0A6A5C709_NAEFO</name>
<feature type="transmembrane region" description="Helical" evidence="5">
    <location>
        <begin position="159"/>
        <end position="177"/>
    </location>
</feature>
<comment type="caution">
    <text evidence="7">The sequence shown here is derived from an EMBL/GenBank/DDBJ whole genome shotgun (WGS) entry which is preliminary data.</text>
</comment>
<evidence type="ECO:0000256" key="5">
    <source>
        <dbReference type="SAM" id="Phobius"/>
    </source>
</evidence>
<dbReference type="VEuPathDB" id="AmoebaDB:NF0045710"/>
<dbReference type="GeneID" id="68119442"/>
<keyword evidence="4 5" id="KW-0472">Membrane</keyword>
<evidence type="ECO:0000256" key="3">
    <source>
        <dbReference type="ARBA" id="ARBA00022989"/>
    </source>
</evidence>
<keyword evidence="2 5" id="KW-0812">Transmembrane</keyword>
<keyword evidence="8" id="KW-1185">Reference proteome</keyword>
<evidence type="ECO:0000259" key="6">
    <source>
        <dbReference type="Pfam" id="PF03151"/>
    </source>
</evidence>
<evidence type="ECO:0000256" key="2">
    <source>
        <dbReference type="ARBA" id="ARBA00022692"/>
    </source>
</evidence>
<dbReference type="RefSeq" id="XP_044566283.1">
    <property type="nucleotide sequence ID" value="XM_044702723.1"/>
</dbReference>
<dbReference type="Proteomes" id="UP000444721">
    <property type="component" value="Unassembled WGS sequence"/>
</dbReference>
<organism evidence="7 8">
    <name type="scientific">Naegleria fowleri</name>
    <name type="common">Brain eating amoeba</name>
    <dbReference type="NCBI Taxonomy" id="5763"/>
    <lineage>
        <taxon>Eukaryota</taxon>
        <taxon>Discoba</taxon>
        <taxon>Heterolobosea</taxon>
        <taxon>Tetramitia</taxon>
        <taxon>Eutetramitia</taxon>
        <taxon>Vahlkampfiidae</taxon>
        <taxon>Naegleria</taxon>
    </lineage>
</organism>
<dbReference type="OMA" id="HMVTKLG"/>
<evidence type="ECO:0000256" key="1">
    <source>
        <dbReference type="ARBA" id="ARBA00004141"/>
    </source>
</evidence>
<dbReference type="EMBL" id="VFQX01000013">
    <property type="protein sequence ID" value="KAF0981570.1"/>
    <property type="molecule type" value="Genomic_DNA"/>
</dbReference>
<gene>
    <name evidence="7" type="ORF">FDP41_012227</name>
</gene>
<protein>
    <recommendedName>
        <fullName evidence="6">Sugar phosphate transporter domain-containing protein</fullName>
    </recommendedName>
</protein>
<evidence type="ECO:0000313" key="7">
    <source>
        <dbReference type="EMBL" id="KAF0981570.1"/>
    </source>
</evidence>
<feature type="transmembrane region" description="Helical" evidence="5">
    <location>
        <begin position="238"/>
        <end position="256"/>
    </location>
</feature>
<evidence type="ECO:0000313" key="8">
    <source>
        <dbReference type="Proteomes" id="UP000444721"/>
    </source>
</evidence>
<dbReference type="InterPro" id="IPR050186">
    <property type="entry name" value="TPT_transporter"/>
</dbReference>
<evidence type="ECO:0000256" key="4">
    <source>
        <dbReference type="ARBA" id="ARBA00023136"/>
    </source>
</evidence>
<feature type="transmembrane region" description="Helical" evidence="5">
    <location>
        <begin position="352"/>
        <end position="383"/>
    </location>
</feature>
<sequence>MTDTSSFPNTIEIKTLLGQSVMLDLESSGTFKTIEALKIASMEKFKIPSSESVHYSLLMNTTKIDDKTDMSEWINANRGSFKGYLTLVKSDSVFSKAWFWIGVQGLSSITLTLANKYLSMKFTSPLIIITLQNIFSVFLFILFDWIAILPFKMPNMKEMVYLLPTSFFFVLLTWTSLEGLKIVSVPLVTVTRNLVPLLTAIIEALFFGYQTNNVIRLSLLSVFIGSVFYSFTDFTLKWNGFHWVILNTACSVVIPIAEKRLLNNWLPNQTPTGMNFARNLLSIPMLITISLMKENFDDVNAMFKSFDSGDWLSLVVTSCFGFSIGLSYFFLLKLVSNTSISIANATYKLLTLLVSFLFFGVTFTAFGWIGVFLSFAGVFAFSYESSKPKPSSK</sequence>
<feature type="transmembrane region" description="Helical" evidence="5">
    <location>
        <begin position="97"/>
        <end position="114"/>
    </location>
</feature>
<dbReference type="VEuPathDB" id="AmoebaDB:FDP41_012227"/>
<feature type="transmembrane region" description="Helical" evidence="5">
    <location>
        <begin position="126"/>
        <end position="147"/>
    </location>
</feature>
<dbReference type="PANTHER" id="PTHR11132">
    <property type="entry name" value="SOLUTE CARRIER FAMILY 35"/>
    <property type="match status" value="1"/>
</dbReference>
<dbReference type="InterPro" id="IPR004853">
    <property type="entry name" value="Sugar_P_trans_dom"/>
</dbReference>
<accession>A0A6A5C709</accession>
<dbReference type="Pfam" id="PF03151">
    <property type="entry name" value="TPT"/>
    <property type="match status" value="1"/>
</dbReference>
<feature type="transmembrane region" description="Helical" evidence="5">
    <location>
        <begin position="183"/>
        <end position="207"/>
    </location>
</feature>
<comment type="subcellular location">
    <subcellularLocation>
        <location evidence="1">Membrane</location>
        <topology evidence="1">Multi-pass membrane protein</topology>
    </subcellularLocation>
</comment>
<dbReference type="AlphaFoldDB" id="A0A6A5C709"/>
<feature type="domain" description="Sugar phosphate transporter" evidence="6">
    <location>
        <begin position="107"/>
        <end position="382"/>
    </location>
</feature>
<keyword evidence="3 5" id="KW-1133">Transmembrane helix</keyword>
<proteinExistence type="predicted"/>